<evidence type="ECO:0000256" key="1">
    <source>
        <dbReference type="SAM" id="SignalP"/>
    </source>
</evidence>
<comment type="caution">
    <text evidence="2">The sequence shown here is derived from an EMBL/GenBank/DDBJ whole genome shotgun (WGS) entry which is preliminary data.</text>
</comment>
<reference evidence="2 3" key="1">
    <citation type="submission" date="2020-08" db="EMBL/GenBank/DDBJ databases">
        <title>Genomic Encyclopedia of Type Strains, Phase III (KMG-III): the genomes of soil and plant-associated and newly described type strains.</title>
        <authorList>
            <person name="Whitman W."/>
        </authorList>
    </citation>
    <scope>NUCLEOTIDE SEQUENCE [LARGE SCALE GENOMIC DNA]</scope>
    <source>
        <strain evidence="2 3">CECT 8712</strain>
    </source>
</reference>
<name>A0A841IS04_9ACTN</name>
<dbReference type="Proteomes" id="UP000536604">
    <property type="component" value="Unassembled WGS sequence"/>
</dbReference>
<keyword evidence="1" id="KW-0732">Signal</keyword>
<proteinExistence type="predicted"/>
<dbReference type="RefSeq" id="WP_184289244.1">
    <property type="nucleotide sequence ID" value="NZ_JACHJO010000004.1"/>
</dbReference>
<keyword evidence="3" id="KW-1185">Reference proteome</keyword>
<sequence length="392" mass="40418">MPRNVLRFLSLALAAATVLLCGGSVPQVLPAAADHRDSFGSVAWQRGFGGVSAPETAALPGGVAVVRAEGVVALSGDDGRTLWDHQDGSLQVTGWHLAEGGRHLALHLAEDPAGQERLLRLLDSHTGAVVDERTVAEGTEILLTEDLAVEQAGAAGGPGLVAHPLHGGEPRWELEELRCETGPELSAESGKPVAAGGAVVIRYACTERPGDEEGIAGTVALAAGNGRELWRTEESVDDLGFHLARMVPTGEGRLLMWGIDPLPNLVDAATGRVLAERVDLVGTGPRGHAVTREEDGRRVLRGPSWGKAAELGPADGPADGDPVAVLGEGLAFTVGSGTDPEAVLRPWEAGAEDIRVDLGIPGAHVSSVESVPGAVVVAYQDRGGGFGLLGLR</sequence>
<dbReference type="InterPro" id="IPR015943">
    <property type="entry name" value="WD40/YVTN_repeat-like_dom_sf"/>
</dbReference>
<protein>
    <recommendedName>
        <fullName evidence="4">Pyrroloquinoline-quinone binding quinoprotein</fullName>
    </recommendedName>
</protein>
<dbReference type="SUPFAM" id="SSF50998">
    <property type="entry name" value="Quinoprotein alcohol dehydrogenase-like"/>
    <property type="match status" value="1"/>
</dbReference>
<feature type="signal peptide" evidence="1">
    <location>
        <begin position="1"/>
        <end position="26"/>
    </location>
</feature>
<gene>
    <name evidence="2" type="ORF">FHS13_001344</name>
</gene>
<organism evidence="2 3">
    <name type="scientific">Nocardiopsis algeriensis</name>
    <dbReference type="NCBI Taxonomy" id="1478215"/>
    <lineage>
        <taxon>Bacteria</taxon>
        <taxon>Bacillati</taxon>
        <taxon>Actinomycetota</taxon>
        <taxon>Actinomycetes</taxon>
        <taxon>Streptosporangiales</taxon>
        <taxon>Nocardiopsidaceae</taxon>
        <taxon>Nocardiopsis</taxon>
    </lineage>
</organism>
<accession>A0A841IS04</accession>
<evidence type="ECO:0000313" key="2">
    <source>
        <dbReference type="EMBL" id="MBB6119395.1"/>
    </source>
</evidence>
<dbReference type="EMBL" id="JACHJO010000004">
    <property type="protein sequence ID" value="MBB6119395.1"/>
    <property type="molecule type" value="Genomic_DNA"/>
</dbReference>
<dbReference type="InterPro" id="IPR011047">
    <property type="entry name" value="Quinoprotein_ADH-like_sf"/>
</dbReference>
<dbReference type="AlphaFoldDB" id="A0A841IS04"/>
<dbReference type="Gene3D" id="2.130.10.10">
    <property type="entry name" value="YVTN repeat-like/Quinoprotein amine dehydrogenase"/>
    <property type="match status" value="1"/>
</dbReference>
<evidence type="ECO:0000313" key="3">
    <source>
        <dbReference type="Proteomes" id="UP000536604"/>
    </source>
</evidence>
<evidence type="ECO:0008006" key="4">
    <source>
        <dbReference type="Google" id="ProtNLM"/>
    </source>
</evidence>
<feature type="chain" id="PRO_5039701539" description="Pyrroloquinoline-quinone binding quinoprotein" evidence="1">
    <location>
        <begin position="27"/>
        <end position="392"/>
    </location>
</feature>